<evidence type="ECO:0000313" key="2">
    <source>
        <dbReference type="Proteomes" id="UP000838412"/>
    </source>
</evidence>
<gene>
    <name evidence="1" type="primary">Hypp9110</name>
    <name evidence="1" type="ORF">BLAG_LOCUS11968</name>
</gene>
<evidence type="ECO:0000313" key="1">
    <source>
        <dbReference type="EMBL" id="CAH1251643.1"/>
    </source>
</evidence>
<dbReference type="EMBL" id="OV696704">
    <property type="protein sequence ID" value="CAH1251643.1"/>
    <property type="molecule type" value="Genomic_DNA"/>
</dbReference>
<reference evidence="1" key="1">
    <citation type="submission" date="2022-01" db="EMBL/GenBank/DDBJ databases">
        <authorList>
            <person name="Braso-Vives M."/>
        </authorList>
    </citation>
    <scope>NUCLEOTIDE SEQUENCE</scope>
</reference>
<dbReference type="SUPFAM" id="SSF57603">
    <property type="entry name" value="FnI-like domain"/>
    <property type="match status" value="1"/>
</dbReference>
<sequence length="168" mass="19135">MTQKRLGLDKYLKDNIHFLRKHRKFEHLFANILPWTSCPQQDLGYNVQSHCAHSRFVPHRKRTTLTTQHEPFFLKTVRSFFPRPTRVFAVFALLAVVSARPERNDMNGGTGGMTGGMTYDGCIHNGNSYNVGDTFEEGCYLCECRGEGTGFVSCTSKPYVLIYLLKSC</sequence>
<dbReference type="Proteomes" id="UP000838412">
    <property type="component" value="Chromosome 19"/>
</dbReference>
<accession>A0A8J9ZE09</accession>
<proteinExistence type="predicted"/>
<keyword evidence="2" id="KW-1185">Reference proteome</keyword>
<name>A0A8J9ZE09_BRALA</name>
<protein>
    <submittedName>
        <fullName evidence="1">Hypp9110 protein</fullName>
    </submittedName>
</protein>
<organism evidence="1 2">
    <name type="scientific">Branchiostoma lanceolatum</name>
    <name type="common">Common lancelet</name>
    <name type="synonym">Amphioxus lanceolatum</name>
    <dbReference type="NCBI Taxonomy" id="7740"/>
    <lineage>
        <taxon>Eukaryota</taxon>
        <taxon>Metazoa</taxon>
        <taxon>Chordata</taxon>
        <taxon>Cephalochordata</taxon>
        <taxon>Leptocardii</taxon>
        <taxon>Amphioxiformes</taxon>
        <taxon>Branchiostomatidae</taxon>
        <taxon>Branchiostoma</taxon>
    </lineage>
</organism>
<dbReference type="Gene3D" id="2.10.70.10">
    <property type="entry name" value="Complement Module, domain 1"/>
    <property type="match status" value="1"/>
</dbReference>
<dbReference type="AlphaFoldDB" id="A0A8J9ZE09"/>